<evidence type="ECO:0008006" key="3">
    <source>
        <dbReference type="Google" id="ProtNLM"/>
    </source>
</evidence>
<gene>
    <name evidence="1" type="ORF">MGAL_10B008840</name>
</gene>
<evidence type="ECO:0000313" key="1">
    <source>
        <dbReference type="EMBL" id="VDI68895.1"/>
    </source>
</evidence>
<evidence type="ECO:0000313" key="2">
    <source>
        <dbReference type="Proteomes" id="UP000596742"/>
    </source>
</evidence>
<keyword evidence="2" id="KW-1185">Reference proteome</keyword>
<name>A0A8B6GTY7_MYTGA</name>
<accession>A0A8B6GTY7</accession>
<organism evidence="1 2">
    <name type="scientific">Mytilus galloprovincialis</name>
    <name type="common">Mediterranean mussel</name>
    <dbReference type="NCBI Taxonomy" id="29158"/>
    <lineage>
        <taxon>Eukaryota</taxon>
        <taxon>Metazoa</taxon>
        <taxon>Spiralia</taxon>
        <taxon>Lophotrochozoa</taxon>
        <taxon>Mollusca</taxon>
        <taxon>Bivalvia</taxon>
        <taxon>Autobranchia</taxon>
        <taxon>Pteriomorphia</taxon>
        <taxon>Mytilida</taxon>
        <taxon>Mytiloidea</taxon>
        <taxon>Mytilidae</taxon>
        <taxon>Mytilinae</taxon>
        <taxon>Mytilus</taxon>
    </lineage>
</organism>
<reference evidence="1" key="1">
    <citation type="submission" date="2018-11" db="EMBL/GenBank/DDBJ databases">
        <authorList>
            <person name="Alioto T."/>
            <person name="Alioto T."/>
        </authorList>
    </citation>
    <scope>NUCLEOTIDE SEQUENCE</scope>
</reference>
<proteinExistence type="predicted"/>
<dbReference type="AlphaFoldDB" id="A0A8B6GTY7"/>
<sequence>MSYPILSTLFNIGKTGLRRAIATARKSISINFTTKYLGFQHISRQHIKDNYTRPLAKGLFGNEIENPVILVADGAYIYIQKSNNFKFQRRSYSLHKNRPLVKPMITVSTTRYNVSVLGPYHADYKNSDAKIIKHNFKLNMEQMTDWITEGDILTVDRGFRDAVDFLRRWGSIPRRFLFLKKTISSTQ</sequence>
<protein>
    <recommendedName>
        <fullName evidence="3">DDE Tnp4 domain-containing protein</fullName>
    </recommendedName>
</protein>
<dbReference type="OrthoDB" id="10049726at2759"/>
<comment type="caution">
    <text evidence="1">The sequence shown here is derived from an EMBL/GenBank/DDBJ whole genome shotgun (WGS) entry which is preliminary data.</text>
</comment>
<dbReference type="EMBL" id="UYJE01008968">
    <property type="protein sequence ID" value="VDI68895.1"/>
    <property type="molecule type" value="Genomic_DNA"/>
</dbReference>
<dbReference type="Proteomes" id="UP000596742">
    <property type="component" value="Unassembled WGS sequence"/>
</dbReference>